<evidence type="ECO:0000313" key="5">
    <source>
        <dbReference type="EMBL" id="QEG25200.1"/>
    </source>
</evidence>
<reference evidence="5 6" key="1">
    <citation type="submission" date="2019-08" db="EMBL/GenBank/DDBJ databases">
        <title>Deep-cultivation of Planctomycetes and their phenomic and genomic characterization uncovers novel biology.</title>
        <authorList>
            <person name="Wiegand S."/>
            <person name="Jogler M."/>
            <person name="Boedeker C."/>
            <person name="Pinto D."/>
            <person name="Vollmers J."/>
            <person name="Rivas-Marin E."/>
            <person name="Kohn T."/>
            <person name="Peeters S.H."/>
            <person name="Heuer A."/>
            <person name="Rast P."/>
            <person name="Oberbeckmann S."/>
            <person name="Bunk B."/>
            <person name="Jeske O."/>
            <person name="Meyerdierks A."/>
            <person name="Storesund J.E."/>
            <person name="Kallscheuer N."/>
            <person name="Luecker S."/>
            <person name="Lage O.M."/>
            <person name="Pohl T."/>
            <person name="Merkel B.J."/>
            <person name="Hornburger P."/>
            <person name="Mueller R.-W."/>
            <person name="Bruemmer F."/>
            <person name="Labrenz M."/>
            <person name="Spormann A.M."/>
            <person name="Op den Camp H."/>
            <person name="Overmann J."/>
            <person name="Amann R."/>
            <person name="Jetten M.S.M."/>
            <person name="Mascher T."/>
            <person name="Medema M.H."/>
            <person name="Devos D.P."/>
            <person name="Kaster A.-K."/>
            <person name="Ovreas L."/>
            <person name="Rohde M."/>
            <person name="Galperin M.Y."/>
            <person name="Jogler C."/>
        </authorList>
    </citation>
    <scope>NUCLEOTIDE SEQUENCE [LARGE SCALE GENOMIC DNA]</scope>
    <source>
        <strain evidence="5 6">FC18</strain>
    </source>
</reference>
<dbReference type="PRINTS" id="PR00038">
    <property type="entry name" value="HTHLUXR"/>
</dbReference>
<evidence type="ECO:0000313" key="6">
    <source>
        <dbReference type="Proteomes" id="UP000322214"/>
    </source>
</evidence>
<dbReference type="InterPro" id="IPR036388">
    <property type="entry name" value="WH-like_DNA-bd_sf"/>
</dbReference>
<evidence type="ECO:0000256" key="1">
    <source>
        <dbReference type="ARBA" id="ARBA00023015"/>
    </source>
</evidence>
<gene>
    <name evidence="5" type="ORF">MFFC18_51240</name>
</gene>
<dbReference type="Pfam" id="PF00196">
    <property type="entry name" value="GerE"/>
    <property type="match status" value="1"/>
</dbReference>
<dbReference type="CDD" id="cd06170">
    <property type="entry name" value="LuxR_C_like"/>
    <property type="match status" value="1"/>
</dbReference>
<keyword evidence="2" id="KW-0238">DNA-binding</keyword>
<dbReference type="RefSeq" id="WP_075085836.1">
    <property type="nucleotide sequence ID" value="NZ_CP042912.1"/>
</dbReference>
<protein>
    <submittedName>
        <fullName evidence="5">Transcriptional regulator MalT</fullName>
    </submittedName>
</protein>
<dbReference type="STRING" id="980251.GCA_001642875_03839"/>
<feature type="domain" description="HTH luxR-type" evidence="4">
    <location>
        <begin position="69"/>
        <end position="134"/>
    </location>
</feature>
<dbReference type="KEGG" id="mff:MFFC18_51240"/>
<dbReference type="InterPro" id="IPR000792">
    <property type="entry name" value="Tscrpt_reg_LuxR_C"/>
</dbReference>
<evidence type="ECO:0000259" key="4">
    <source>
        <dbReference type="PROSITE" id="PS50043"/>
    </source>
</evidence>
<dbReference type="Proteomes" id="UP000322214">
    <property type="component" value="Chromosome"/>
</dbReference>
<dbReference type="SMART" id="SM00421">
    <property type="entry name" value="HTH_LUXR"/>
    <property type="match status" value="1"/>
</dbReference>
<organism evidence="5 6">
    <name type="scientific">Mariniblastus fucicola</name>
    <dbReference type="NCBI Taxonomy" id="980251"/>
    <lineage>
        <taxon>Bacteria</taxon>
        <taxon>Pseudomonadati</taxon>
        <taxon>Planctomycetota</taxon>
        <taxon>Planctomycetia</taxon>
        <taxon>Pirellulales</taxon>
        <taxon>Pirellulaceae</taxon>
        <taxon>Mariniblastus</taxon>
    </lineage>
</organism>
<keyword evidence="1" id="KW-0805">Transcription regulation</keyword>
<keyword evidence="6" id="KW-1185">Reference proteome</keyword>
<dbReference type="SUPFAM" id="SSF46894">
    <property type="entry name" value="C-terminal effector domain of the bipartite response regulators"/>
    <property type="match status" value="1"/>
</dbReference>
<dbReference type="PANTHER" id="PTHR44688">
    <property type="entry name" value="DNA-BINDING TRANSCRIPTIONAL ACTIVATOR DEVR_DOSR"/>
    <property type="match status" value="1"/>
</dbReference>
<dbReference type="GO" id="GO:0003677">
    <property type="term" value="F:DNA binding"/>
    <property type="evidence" value="ECO:0007669"/>
    <property type="project" value="UniProtKB-KW"/>
</dbReference>
<dbReference type="PANTHER" id="PTHR44688:SF16">
    <property type="entry name" value="DNA-BINDING TRANSCRIPTIONAL ACTIVATOR DEVR_DOSR"/>
    <property type="match status" value="1"/>
</dbReference>
<dbReference type="PROSITE" id="PS50043">
    <property type="entry name" value="HTH_LUXR_2"/>
    <property type="match status" value="1"/>
</dbReference>
<sequence length="163" mass="18540">MNFFSVTSPLKLCQDAQGKALSGYLGFIEFYMNVPRSNFATSANYKTSEPFEWTERPGEKLISDTEWTAVKQYSRLSTREGQVCRLLFEGNKRDQIAETLGISPRTVRYHLESLHKKLHVNARVGLVLRMVQLRDFLVSKNSFASARPANQLVSPARFGGFQD</sequence>
<dbReference type="OrthoDB" id="9780153at2"/>
<dbReference type="EMBL" id="CP042912">
    <property type="protein sequence ID" value="QEG25200.1"/>
    <property type="molecule type" value="Genomic_DNA"/>
</dbReference>
<keyword evidence="3" id="KW-0804">Transcription</keyword>
<evidence type="ECO:0000256" key="2">
    <source>
        <dbReference type="ARBA" id="ARBA00023125"/>
    </source>
</evidence>
<dbReference type="InterPro" id="IPR016032">
    <property type="entry name" value="Sig_transdc_resp-reg_C-effctor"/>
</dbReference>
<dbReference type="GO" id="GO:0006355">
    <property type="term" value="P:regulation of DNA-templated transcription"/>
    <property type="evidence" value="ECO:0007669"/>
    <property type="project" value="InterPro"/>
</dbReference>
<name>A0A5B9PIY0_9BACT</name>
<evidence type="ECO:0000256" key="3">
    <source>
        <dbReference type="ARBA" id="ARBA00023163"/>
    </source>
</evidence>
<proteinExistence type="predicted"/>
<accession>A0A5B9PIY0</accession>
<dbReference type="Gene3D" id="1.10.10.10">
    <property type="entry name" value="Winged helix-like DNA-binding domain superfamily/Winged helix DNA-binding domain"/>
    <property type="match status" value="1"/>
</dbReference>
<dbReference type="AlphaFoldDB" id="A0A5B9PIY0"/>